<dbReference type="EMBL" id="LNIX01000002">
    <property type="protein sequence ID" value="OXA60517.1"/>
    <property type="molecule type" value="Genomic_DNA"/>
</dbReference>
<evidence type="ECO:0000259" key="8">
    <source>
        <dbReference type="Pfam" id="PF12832"/>
    </source>
</evidence>
<dbReference type="OMA" id="ENENEWC"/>
<feature type="transmembrane region" description="Helical" evidence="7">
    <location>
        <begin position="266"/>
        <end position="291"/>
    </location>
</feature>
<evidence type="ECO:0000256" key="5">
    <source>
        <dbReference type="ARBA" id="ARBA00023136"/>
    </source>
</evidence>
<organism evidence="9 10">
    <name type="scientific">Folsomia candida</name>
    <name type="common">Springtail</name>
    <dbReference type="NCBI Taxonomy" id="158441"/>
    <lineage>
        <taxon>Eukaryota</taxon>
        <taxon>Metazoa</taxon>
        <taxon>Ecdysozoa</taxon>
        <taxon>Arthropoda</taxon>
        <taxon>Hexapoda</taxon>
        <taxon>Collembola</taxon>
        <taxon>Entomobryomorpha</taxon>
        <taxon>Isotomoidea</taxon>
        <taxon>Isotomidae</taxon>
        <taxon>Proisotominae</taxon>
        <taxon>Folsomia</taxon>
    </lineage>
</organism>
<dbReference type="InterPro" id="IPR024989">
    <property type="entry name" value="MFS_assoc_dom"/>
</dbReference>
<feature type="transmembrane region" description="Helical" evidence="7">
    <location>
        <begin position="34"/>
        <end position="53"/>
    </location>
</feature>
<comment type="caution">
    <text evidence="9">The sequence shown here is derived from an EMBL/GenBank/DDBJ whole genome shotgun (WGS) entry which is preliminary data.</text>
</comment>
<dbReference type="Pfam" id="PF12832">
    <property type="entry name" value="MFS_1_like"/>
    <property type="match status" value="1"/>
</dbReference>
<evidence type="ECO:0000313" key="10">
    <source>
        <dbReference type="Proteomes" id="UP000198287"/>
    </source>
</evidence>
<dbReference type="OrthoDB" id="6414167at2759"/>
<keyword evidence="10" id="KW-1185">Reference proteome</keyword>
<feature type="region of interest" description="Disordered" evidence="6">
    <location>
        <begin position="578"/>
        <end position="618"/>
    </location>
</feature>
<evidence type="ECO:0000313" key="9">
    <source>
        <dbReference type="EMBL" id="OXA60517.1"/>
    </source>
</evidence>
<reference evidence="9 10" key="1">
    <citation type="submission" date="2015-12" db="EMBL/GenBank/DDBJ databases">
        <title>The genome of Folsomia candida.</title>
        <authorList>
            <person name="Faddeeva A."/>
            <person name="Derks M.F."/>
            <person name="Anvar Y."/>
            <person name="Smit S."/>
            <person name="Van Straalen N."/>
            <person name="Roelofs D."/>
        </authorList>
    </citation>
    <scope>NUCLEOTIDE SEQUENCE [LARGE SCALE GENOMIC DNA]</scope>
    <source>
        <strain evidence="9 10">VU population</strain>
        <tissue evidence="9">Whole body</tissue>
    </source>
</reference>
<evidence type="ECO:0000256" key="6">
    <source>
        <dbReference type="SAM" id="MobiDB-lite"/>
    </source>
</evidence>
<dbReference type="AlphaFoldDB" id="A0A226ETP4"/>
<feature type="domain" description="Major facilitator superfamily associated" evidence="8">
    <location>
        <begin position="54"/>
        <end position="535"/>
    </location>
</feature>
<dbReference type="InterPro" id="IPR051717">
    <property type="entry name" value="MFS_MFSD6"/>
</dbReference>
<dbReference type="Proteomes" id="UP000198287">
    <property type="component" value="Unassembled WGS sequence"/>
</dbReference>
<gene>
    <name evidence="9" type="ORF">Fcan01_06040</name>
</gene>
<feature type="region of interest" description="Disordered" evidence="6">
    <location>
        <begin position="143"/>
        <end position="168"/>
    </location>
</feature>
<feature type="transmembrane region" description="Helical" evidence="7">
    <location>
        <begin position="415"/>
        <end position="440"/>
    </location>
</feature>
<sequence length="618" mass="68555">MHLDVLGLDGDGWNDVALLQLLEMGMLSLSSSELVLGICLLLAGLLYPLIMAVPPAEPFRYRDRIQWCKETLTKEKLEKNDPLLGNAYTSSASCVPNRLVCPHTSTYSELISDHGGCSDRCSGKLLISGCHFKCNDSMDYDYDDGPSAQRQTSPREDERAVEDESDFGTSPHLCVKDDPHFKYKNLCFAFDKYMHEIPLQAAGISGYADTDGKCHYPLIGSSESGEQRSLLSCSPVSPHCHVSCDLRWDTAGEDDQWTCQSDFVQWFISFICFVGIHTLGTMLVISAAGLLNSAIVSMSHEHSGYFGCQYTYAALGYALVPPGTVLLFDLVHSIVEVPWKLEYLAAYSIWLFVCALLVFCLPYHAEWVPKPKTVGPMIRRWSGRGHSLMFFCMIAILGCFQILNDVLSFYQIKSVGGSLLLIAIGATATVAPALVFICRVEKVIDYCGHQNIFAIALVVVSLQFTGYAYLTDAEPEWSFLLKAMETFSVLMVWITASYTTYAAAPRSLVATCQTIVVTIYCCIGRGIGGIFGFIFLTFIPKDLLLKIFSLLAVFICVLFLMVHYCCLKPLPYHRHDHDRPGSAAPSGRYTPLKLINGKDKNLAKDEDLDEKEINAPDD</sequence>
<dbReference type="InterPro" id="IPR036259">
    <property type="entry name" value="MFS_trans_sf"/>
</dbReference>
<dbReference type="GO" id="GO:0016020">
    <property type="term" value="C:membrane"/>
    <property type="evidence" value="ECO:0007669"/>
    <property type="project" value="UniProtKB-SubCell"/>
</dbReference>
<keyword evidence="4 7" id="KW-1133">Transmembrane helix</keyword>
<evidence type="ECO:0000256" key="1">
    <source>
        <dbReference type="ARBA" id="ARBA00004141"/>
    </source>
</evidence>
<keyword evidence="5 7" id="KW-0472">Membrane</keyword>
<evidence type="ECO:0000256" key="3">
    <source>
        <dbReference type="ARBA" id="ARBA00022692"/>
    </source>
</evidence>
<accession>A0A226ETP4</accession>
<feature type="transmembrane region" description="Helical" evidence="7">
    <location>
        <begin position="483"/>
        <end position="503"/>
    </location>
</feature>
<protein>
    <submittedName>
        <fullName evidence="9">Major facilitator superfamily domain-containing protein 6-A</fullName>
    </submittedName>
</protein>
<evidence type="ECO:0000256" key="4">
    <source>
        <dbReference type="ARBA" id="ARBA00022989"/>
    </source>
</evidence>
<feature type="transmembrane region" description="Helical" evidence="7">
    <location>
        <begin position="347"/>
        <end position="365"/>
    </location>
</feature>
<name>A0A226ETP4_FOLCA</name>
<comment type="similarity">
    <text evidence="2">Belongs to the major facilitator superfamily. MFSD6 family.</text>
</comment>
<evidence type="ECO:0000256" key="2">
    <source>
        <dbReference type="ARBA" id="ARBA00005241"/>
    </source>
</evidence>
<dbReference type="PANTHER" id="PTHR16172">
    <property type="entry name" value="MAJOR FACILITATOR SUPERFAMILY DOMAIN-CONTAINING PROTEIN 6-LIKE"/>
    <property type="match status" value="1"/>
</dbReference>
<feature type="transmembrane region" description="Helical" evidence="7">
    <location>
        <begin position="386"/>
        <end position="403"/>
    </location>
</feature>
<comment type="subcellular location">
    <subcellularLocation>
        <location evidence="1">Membrane</location>
        <topology evidence="1">Multi-pass membrane protein</topology>
    </subcellularLocation>
</comment>
<dbReference type="PANTHER" id="PTHR16172:SF27">
    <property type="entry name" value="FI19426P1"/>
    <property type="match status" value="1"/>
</dbReference>
<feature type="transmembrane region" description="Helical" evidence="7">
    <location>
        <begin position="545"/>
        <end position="567"/>
    </location>
</feature>
<feature type="transmembrane region" description="Helical" evidence="7">
    <location>
        <begin position="452"/>
        <end position="471"/>
    </location>
</feature>
<keyword evidence="3 7" id="KW-0812">Transmembrane</keyword>
<dbReference type="SUPFAM" id="SSF103473">
    <property type="entry name" value="MFS general substrate transporter"/>
    <property type="match status" value="1"/>
</dbReference>
<evidence type="ECO:0000256" key="7">
    <source>
        <dbReference type="SAM" id="Phobius"/>
    </source>
</evidence>
<feature type="compositionally biased region" description="Basic and acidic residues" evidence="6">
    <location>
        <begin position="596"/>
        <end position="618"/>
    </location>
</feature>
<feature type="transmembrane region" description="Helical" evidence="7">
    <location>
        <begin position="515"/>
        <end position="539"/>
    </location>
</feature>
<proteinExistence type="inferred from homology"/>
<dbReference type="Gene3D" id="1.20.1250.20">
    <property type="entry name" value="MFS general substrate transporter like domains"/>
    <property type="match status" value="1"/>
</dbReference>
<feature type="transmembrane region" description="Helical" evidence="7">
    <location>
        <begin position="312"/>
        <end position="335"/>
    </location>
</feature>